<dbReference type="Ensembl" id="ENSFHET00000015721.1">
    <property type="protein sequence ID" value="ENSFHEP00000000314.1"/>
    <property type="gene ID" value="ENSFHEG00000001030.1"/>
</dbReference>
<proteinExistence type="predicted"/>
<dbReference type="Proteomes" id="UP000265000">
    <property type="component" value="Unplaced"/>
</dbReference>
<keyword evidence="3" id="KW-1185">Reference proteome</keyword>
<name>A0A3Q2NN21_FUNHE</name>
<dbReference type="CDD" id="cd02440">
    <property type="entry name" value="AdoMet_MTases"/>
    <property type="match status" value="1"/>
</dbReference>
<dbReference type="Gene3D" id="3.40.50.150">
    <property type="entry name" value="Vaccinia Virus protein VP39"/>
    <property type="match status" value="1"/>
</dbReference>
<dbReference type="STRING" id="8078.ENSFHEP00000000314"/>
<reference evidence="2" key="2">
    <citation type="submission" date="2025-09" db="UniProtKB">
        <authorList>
            <consortium name="Ensembl"/>
        </authorList>
    </citation>
    <scope>IDENTIFICATION</scope>
</reference>
<evidence type="ECO:0000313" key="2">
    <source>
        <dbReference type="Ensembl" id="ENSFHEP00000000314.1"/>
    </source>
</evidence>
<accession>A0A3Q2NN21</accession>
<organism evidence="2 3">
    <name type="scientific">Fundulus heteroclitus</name>
    <name type="common">Killifish</name>
    <name type="synonym">Mummichog</name>
    <dbReference type="NCBI Taxonomy" id="8078"/>
    <lineage>
        <taxon>Eukaryota</taxon>
        <taxon>Metazoa</taxon>
        <taxon>Chordata</taxon>
        <taxon>Craniata</taxon>
        <taxon>Vertebrata</taxon>
        <taxon>Euteleostomi</taxon>
        <taxon>Actinopterygii</taxon>
        <taxon>Neopterygii</taxon>
        <taxon>Teleostei</taxon>
        <taxon>Neoteleostei</taxon>
        <taxon>Acanthomorphata</taxon>
        <taxon>Ovalentaria</taxon>
        <taxon>Atherinomorphae</taxon>
        <taxon>Cyprinodontiformes</taxon>
        <taxon>Fundulidae</taxon>
        <taxon>Fundulus</taxon>
    </lineage>
</organism>
<dbReference type="SUPFAM" id="SSF53335">
    <property type="entry name" value="S-adenosyl-L-methionine-dependent methyltransferases"/>
    <property type="match status" value="1"/>
</dbReference>
<reference evidence="2" key="1">
    <citation type="submission" date="2025-08" db="UniProtKB">
        <authorList>
            <consortium name="Ensembl"/>
        </authorList>
    </citation>
    <scope>IDENTIFICATION</scope>
</reference>
<dbReference type="InterPro" id="IPR041698">
    <property type="entry name" value="Methyltransf_25"/>
</dbReference>
<protein>
    <submittedName>
        <fullName evidence="2">Williams-Beuren syndrome chromosomal region 27 protein-like</fullName>
    </submittedName>
</protein>
<feature type="domain" description="Methyltransferase" evidence="1">
    <location>
        <begin position="69"/>
        <end position="159"/>
    </location>
</feature>
<dbReference type="InterPro" id="IPR029063">
    <property type="entry name" value="SAM-dependent_MTases_sf"/>
</dbReference>
<dbReference type="Pfam" id="PF13649">
    <property type="entry name" value="Methyltransf_25"/>
    <property type="match status" value="1"/>
</dbReference>
<evidence type="ECO:0000313" key="3">
    <source>
        <dbReference type="Proteomes" id="UP000265000"/>
    </source>
</evidence>
<evidence type="ECO:0000259" key="1">
    <source>
        <dbReference type="Pfam" id="PF13649"/>
    </source>
</evidence>
<dbReference type="AlphaFoldDB" id="A0A3Q2NN21"/>
<sequence length="163" mass="17751">MSDCSRDLDGLRTLIQSCAGFNSEQTMEFYNDQAETYHQVGLLLEYRAPHHLIDFLLANYSGDREKVQVLDVACGAGLVTKLMFERGFRNFVGVDCSKEMLEQAAVTGLYQNLHQALLGTEPLPAQPGVFDLVVLVGGLGVGFAPVCVVRELCEAAKPGNALL</sequence>
<dbReference type="GeneTree" id="ENSGT00530000063975"/>